<reference evidence="2 3" key="1">
    <citation type="submission" date="2020-05" db="EMBL/GenBank/DDBJ databases">
        <title>Parvularcula mediterraneae sp. nov., isolated from polypropylene straw from shallow seawater of the seashore of Laganas in Zakynthos island, Greece.</title>
        <authorList>
            <person name="Szabo I."/>
            <person name="Al-Omari J."/>
            <person name="Rado J."/>
            <person name="Szerdahelyi G.S."/>
        </authorList>
    </citation>
    <scope>NUCLEOTIDE SEQUENCE [LARGE SCALE GENOMIC DNA]</scope>
    <source>
        <strain evidence="2 3">ZS-1/3</strain>
    </source>
</reference>
<name>A0A7Y3RPV5_9PROT</name>
<comment type="caution">
    <text evidence="2">The sequence shown here is derived from an EMBL/GenBank/DDBJ whole genome shotgun (WGS) entry which is preliminary data.</text>
</comment>
<evidence type="ECO:0000259" key="1">
    <source>
        <dbReference type="Pfam" id="PF01979"/>
    </source>
</evidence>
<protein>
    <submittedName>
        <fullName evidence="2">Amidohydrolase family protein</fullName>
    </submittedName>
</protein>
<dbReference type="GO" id="GO:0016810">
    <property type="term" value="F:hydrolase activity, acting on carbon-nitrogen (but not peptide) bonds"/>
    <property type="evidence" value="ECO:0007669"/>
    <property type="project" value="InterPro"/>
</dbReference>
<dbReference type="AlphaFoldDB" id="A0A7Y3RPV5"/>
<organism evidence="2 3">
    <name type="scientific">Parvularcula mediterranea</name>
    <dbReference type="NCBI Taxonomy" id="2732508"/>
    <lineage>
        <taxon>Bacteria</taxon>
        <taxon>Pseudomonadati</taxon>
        <taxon>Pseudomonadota</taxon>
        <taxon>Alphaproteobacteria</taxon>
        <taxon>Parvularculales</taxon>
        <taxon>Parvularculaceae</taxon>
        <taxon>Parvularcula</taxon>
    </lineage>
</organism>
<dbReference type="SUPFAM" id="SSF51556">
    <property type="entry name" value="Metallo-dependent hydrolases"/>
    <property type="match status" value="1"/>
</dbReference>
<dbReference type="PANTHER" id="PTHR43135:SF3">
    <property type="entry name" value="ALPHA-D-RIBOSE 1-METHYLPHOSPHONATE 5-TRIPHOSPHATE DIPHOSPHATASE"/>
    <property type="match status" value="1"/>
</dbReference>
<keyword evidence="3" id="KW-1185">Reference proteome</keyword>
<accession>A0A7Y3RPV5</accession>
<dbReference type="InterPro" id="IPR032466">
    <property type="entry name" value="Metal_Hydrolase"/>
</dbReference>
<evidence type="ECO:0000313" key="3">
    <source>
        <dbReference type="Proteomes" id="UP000536835"/>
    </source>
</evidence>
<dbReference type="InterPro" id="IPR051781">
    <property type="entry name" value="Metallo-dep_Hydrolase"/>
</dbReference>
<dbReference type="InterPro" id="IPR011059">
    <property type="entry name" value="Metal-dep_hydrolase_composite"/>
</dbReference>
<dbReference type="SUPFAM" id="SSF51338">
    <property type="entry name" value="Composite domain of metallo-dependent hydrolases"/>
    <property type="match status" value="1"/>
</dbReference>
<dbReference type="InterPro" id="IPR006680">
    <property type="entry name" value="Amidohydro-rel"/>
</dbReference>
<dbReference type="Proteomes" id="UP000536835">
    <property type="component" value="Unassembled WGS sequence"/>
</dbReference>
<dbReference type="Pfam" id="PF01979">
    <property type="entry name" value="Amidohydro_1"/>
    <property type="match status" value="1"/>
</dbReference>
<evidence type="ECO:0000313" key="2">
    <source>
        <dbReference type="EMBL" id="NNU17531.1"/>
    </source>
</evidence>
<dbReference type="Gene3D" id="2.30.40.10">
    <property type="entry name" value="Urease, subunit C, domain 1"/>
    <property type="match status" value="1"/>
</dbReference>
<dbReference type="Gene3D" id="3.20.20.140">
    <property type="entry name" value="Metal-dependent hydrolases"/>
    <property type="match status" value="1"/>
</dbReference>
<dbReference type="EMBL" id="JABFCX010000003">
    <property type="protein sequence ID" value="NNU17531.1"/>
    <property type="molecule type" value="Genomic_DNA"/>
</dbReference>
<keyword evidence="2" id="KW-0378">Hydrolase</keyword>
<gene>
    <name evidence="2" type="ORF">HK107_14455</name>
</gene>
<dbReference type="PANTHER" id="PTHR43135">
    <property type="entry name" value="ALPHA-D-RIBOSE 1-METHYLPHOSPHONATE 5-TRIPHOSPHATE DIPHOSPHATASE"/>
    <property type="match status" value="1"/>
</dbReference>
<sequence length="450" mass="48934">MIDVETGRVIPDQSVVIRGDRIVEVASQRRVVLARSSRVISGEGLFLMPGLWDAHVHVFSAEGEPDVALPLYILHGVTSIRDMGALVPLREQLTISEAIAAGNRVGPRIVPAGAMIDGPPGSWPGQMVAASPEEGRLRVREAANLGWTSVKAYSLLDRATYLAIADEATKLGLPLYGHVPEAVRLDEAVAAGQDVVEHVGRVTKACSRDEAEMVVGAQAALSQDEPFDALMAEMAAHTMRTFKTWDEKLCRRTVDRLAAVGIAVAPTLMVADFYLGDDPQADDPRMLTVPANIREGWGEPDFRRAAMTDDMLAIAPEAVRQDRRTFKLAHEAGVTILASSDAAFLNPFLFHGFTLIEEVERYVDIGLSPGDALATATINPARLFGNDGETGRVEEGRRADLILLRRSPLEDIRALREIETVVAAGRVFDRNDLDALEADLRRRAEEAVPD</sequence>
<proteinExistence type="predicted"/>
<feature type="domain" description="Amidohydrolase-related" evidence="1">
    <location>
        <begin position="46"/>
        <end position="427"/>
    </location>
</feature>